<evidence type="ECO:0000313" key="4">
    <source>
        <dbReference type="EMBL" id="MDT0493331.1"/>
    </source>
</evidence>
<gene>
    <name evidence="4" type="ORF">RM717_22775</name>
</gene>
<keyword evidence="2" id="KW-0812">Transmembrane</keyword>
<feature type="transmembrane region" description="Helical" evidence="2">
    <location>
        <begin position="103"/>
        <end position="122"/>
    </location>
</feature>
<evidence type="ECO:0000256" key="1">
    <source>
        <dbReference type="SAM" id="MobiDB-lite"/>
    </source>
</evidence>
<evidence type="ECO:0000259" key="3">
    <source>
        <dbReference type="Pfam" id="PF23636"/>
    </source>
</evidence>
<dbReference type="EMBL" id="JAVRFG010000031">
    <property type="protein sequence ID" value="MDT0493331.1"/>
    <property type="molecule type" value="Genomic_DNA"/>
</dbReference>
<feature type="transmembrane region" description="Helical" evidence="2">
    <location>
        <begin position="127"/>
        <end position="146"/>
    </location>
</feature>
<feature type="transmembrane region" description="Helical" evidence="2">
    <location>
        <begin position="152"/>
        <end position="171"/>
    </location>
</feature>
<evidence type="ECO:0000313" key="5">
    <source>
        <dbReference type="Proteomes" id="UP001180556"/>
    </source>
</evidence>
<dbReference type="InterPro" id="IPR055568">
    <property type="entry name" value="DUF7144"/>
</dbReference>
<keyword evidence="5" id="KW-1185">Reference proteome</keyword>
<feature type="domain" description="DUF7144" evidence="3">
    <location>
        <begin position="60"/>
        <end position="172"/>
    </location>
</feature>
<dbReference type="RefSeq" id="WP_311603445.1">
    <property type="nucleotide sequence ID" value="NZ_JAVRFG010000031.1"/>
</dbReference>
<feature type="region of interest" description="Disordered" evidence="1">
    <location>
        <begin position="1"/>
        <end position="50"/>
    </location>
</feature>
<keyword evidence="2" id="KW-0472">Membrane</keyword>
<proteinExistence type="predicted"/>
<dbReference type="Pfam" id="PF23636">
    <property type="entry name" value="DUF7144"/>
    <property type="match status" value="1"/>
</dbReference>
<comment type="caution">
    <text evidence="4">The sequence shown here is derived from an EMBL/GenBank/DDBJ whole genome shotgun (WGS) entry which is preliminary data.</text>
</comment>
<organism evidence="4 5">
    <name type="scientific">Streptomyces stephensoniae</name>
    <dbReference type="NCBI Taxonomy" id="3375367"/>
    <lineage>
        <taxon>Bacteria</taxon>
        <taxon>Bacillati</taxon>
        <taxon>Actinomycetota</taxon>
        <taxon>Actinomycetes</taxon>
        <taxon>Kitasatosporales</taxon>
        <taxon>Streptomycetaceae</taxon>
        <taxon>Streptomyces</taxon>
    </lineage>
</organism>
<accession>A0ABU2W652</accession>
<keyword evidence="2" id="KW-1133">Transmembrane helix</keyword>
<reference evidence="5" key="1">
    <citation type="submission" date="2023-07" db="EMBL/GenBank/DDBJ databases">
        <title>30 novel species of actinomycetes from the DSMZ collection.</title>
        <authorList>
            <person name="Nouioui I."/>
        </authorList>
    </citation>
    <scope>NUCLEOTIDE SEQUENCE [LARGE SCALE GENOMIC DNA]</scope>
    <source>
        <strain evidence="5">DSM 40932</strain>
    </source>
</reference>
<evidence type="ECO:0000256" key="2">
    <source>
        <dbReference type="SAM" id="Phobius"/>
    </source>
</evidence>
<sequence length="185" mass="19258">MNEDSSSYDRSRPSAVPPPGGGQAPRSAPGQGDAPWQRADGPTGPPPVPDPEGLWVTGGVLLAGVLMVCQGVVVALEGIAALADGDVYGTVGDYLYRFSLTGWGWIHLVLGICAVITGAGLLKGAAWARFAGIFLACLSLFTHFLFLPYAPVWSVILIGLDIFILWALCAYRPSPGDPAPGAALR</sequence>
<dbReference type="Proteomes" id="UP001180556">
    <property type="component" value="Unassembled WGS sequence"/>
</dbReference>
<protein>
    <recommendedName>
        <fullName evidence="3">DUF7144 domain-containing protein</fullName>
    </recommendedName>
</protein>
<name>A0ABU2W652_9ACTN</name>
<feature type="transmembrane region" description="Helical" evidence="2">
    <location>
        <begin position="60"/>
        <end position="83"/>
    </location>
</feature>